<evidence type="ECO:0000256" key="2">
    <source>
        <dbReference type="ARBA" id="ARBA00022692"/>
    </source>
</evidence>
<evidence type="ECO:0000256" key="4">
    <source>
        <dbReference type="ARBA" id="ARBA00022989"/>
    </source>
</evidence>
<organism evidence="12 13">
    <name type="scientific">Oryzias latipes</name>
    <name type="common">Japanese rice fish</name>
    <name type="synonym">Japanese killifish</name>
    <dbReference type="NCBI Taxonomy" id="8090"/>
    <lineage>
        <taxon>Eukaryota</taxon>
        <taxon>Metazoa</taxon>
        <taxon>Chordata</taxon>
        <taxon>Craniata</taxon>
        <taxon>Vertebrata</taxon>
        <taxon>Euteleostomi</taxon>
        <taxon>Actinopterygii</taxon>
        <taxon>Neopterygii</taxon>
        <taxon>Teleostei</taxon>
        <taxon>Neoteleostei</taxon>
        <taxon>Acanthomorphata</taxon>
        <taxon>Ovalentaria</taxon>
        <taxon>Atherinomorphae</taxon>
        <taxon>Beloniformes</taxon>
        <taxon>Adrianichthyidae</taxon>
        <taxon>Oryziinae</taxon>
        <taxon>Oryzias</taxon>
    </lineage>
</organism>
<dbReference type="InterPro" id="IPR003961">
    <property type="entry name" value="FN3_dom"/>
</dbReference>
<feature type="signal peptide" evidence="10">
    <location>
        <begin position="1"/>
        <end position="37"/>
    </location>
</feature>
<dbReference type="AlphaFoldDB" id="A0A3P9J4G7"/>
<keyword evidence="6" id="KW-0675">Receptor</keyword>
<protein>
    <recommendedName>
        <fullName evidence="11">Fibronectin type-III domain-containing protein</fullName>
    </recommendedName>
</protein>
<evidence type="ECO:0000256" key="5">
    <source>
        <dbReference type="ARBA" id="ARBA00023136"/>
    </source>
</evidence>
<reference key="1">
    <citation type="journal article" date="2007" name="Nature">
        <title>The medaka draft genome and insights into vertebrate genome evolution.</title>
        <authorList>
            <person name="Kasahara M."/>
            <person name="Naruse K."/>
            <person name="Sasaki S."/>
            <person name="Nakatani Y."/>
            <person name="Qu W."/>
            <person name="Ahsan B."/>
            <person name="Yamada T."/>
            <person name="Nagayasu Y."/>
            <person name="Doi K."/>
            <person name="Kasai Y."/>
            <person name="Jindo T."/>
            <person name="Kobayashi D."/>
            <person name="Shimada A."/>
            <person name="Toyoda A."/>
            <person name="Kuroki Y."/>
            <person name="Fujiyama A."/>
            <person name="Sasaki T."/>
            <person name="Shimizu A."/>
            <person name="Asakawa S."/>
            <person name="Shimizu N."/>
            <person name="Hashimoto S."/>
            <person name="Yang J."/>
            <person name="Lee Y."/>
            <person name="Matsushima K."/>
            <person name="Sugano S."/>
            <person name="Sakaizumi M."/>
            <person name="Narita T."/>
            <person name="Ohishi K."/>
            <person name="Haga S."/>
            <person name="Ohta F."/>
            <person name="Nomoto H."/>
            <person name="Nogata K."/>
            <person name="Morishita T."/>
            <person name="Endo T."/>
            <person name="Shin-I T."/>
            <person name="Takeda H."/>
            <person name="Morishita S."/>
            <person name="Kohara Y."/>
        </authorList>
    </citation>
    <scope>NUCLEOTIDE SEQUENCE [LARGE SCALE GENOMIC DNA]</scope>
    <source>
        <strain>Hd-rR</strain>
    </source>
</reference>
<evidence type="ECO:0000256" key="7">
    <source>
        <dbReference type="ARBA" id="ARBA00023180"/>
    </source>
</evidence>
<evidence type="ECO:0000259" key="11">
    <source>
        <dbReference type="PROSITE" id="PS50853"/>
    </source>
</evidence>
<keyword evidence="2 9" id="KW-0812">Transmembrane</keyword>
<keyword evidence="5 9" id="KW-0472">Membrane</keyword>
<feature type="domain" description="Fibronectin type-III" evidence="11">
    <location>
        <begin position="156"/>
        <end position="264"/>
    </location>
</feature>
<comment type="subcellular location">
    <subcellularLocation>
        <location evidence="1">Membrane</location>
        <topology evidence="1">Single-pass type I membrane protein</topology>
    </subcellularLocation>
</comment>
<name>A0A3P9J4G7_ORYLA</name>
<reference evidence="12 13" key="2">
    <citation type="submission" date="2017-04" db="EMBL/GenBank/DDBJ databases">
        <title>CpG methylation of centromeres and impact of large insertions on vertebrate speciation.</title>
        <authorList>
            <person name="Ichikawa K."/>
            <person name="Yoshimura J."/>
            <person name="Morishita S."/>
        </authorList>
    </citation>
    <scope>NUCLEOTIDE SEQUENCE</scope>
    <source>
        <strain evidence="12 13">HSOK</strain>
    </source>
</reference>
<dbReference type="Gene3D" id="2.60.40.10">
    <property type="entry name" value="Immunoglobulins"/>
    <property type="match status" value="1"/>
</dbReference>
<reference evidence="12" key="4">
    <citation type="submission" date="2025-09" db="UniProtKB">
        <authorList>
            <consortium name="Ensembl"/>
        </authorList>
    </citation>
    <scope>IDENTIFICATION</scope>
    <source>
        <strain evidence="12">HSOK</strain>
    </source>
</reference>
<evidence type="ECO:0000313" key="13">
    <source>
        <dbReference type="Proteomes" id="UP000265200"/>
    </source>
</evidence>
<dbReference type="SUPFAM" id="SSF49265">
    <property type="entry name" value="Fibronectin type III"/>
    <property type="match status" value="1"/>
</dbReference>
<evidence type="ECO:0000256" key="9">
    <source>
        <dbReference type="SAM" id="Phobius"/>
    </source>
</evidence>
<accession>A0A3P9J4G7</accession>
<keyword evidence="3 10" id="KW-0732">Signal</keyword>
<feature type="region of interest" description="Disordered" evidence="8">
    <location>
        <begin position="364"/>
        <end position="389"/>
    </location>
</feature>
<evidence type="ECO:0000256" key="6">
    <source>
        <dbReference type="ARBA" id="ARBA00023170"/>
    </source>
</evidence>
<reference evidence="12" key="3">
    <citation type="submission" date="2025-08" db="UniProtKB">
        <authorList>
            <consortium name="Ensembl"/>
        </authorList>
    </citation>
    <scope>IDENTIFICATION</scope>
    <source>
        <strain evidence="12">HSOK</strain>
    </source>
</reference>
<keyword evidence="7" id="KW-0325">Glycoprotein</keyword>
<evidence type="ECO:0000256" key="10">
    <source>
        <dbReference type="SAM" id="SignalP"/>
    </source>
</evidence>
<dbReference type="InterPro" id="IPR036116">
    <property type="entry name" value="FN3_sf"/>
</dbReference>
<dbReference type="GO" id="GO:0016020">
    <property type="term" value="C:membrane"/>
    <property type="evidence" value="ECO:0007669"/>
    <property type="project" value="UniProtKB-SubCell"/>
</dbReference>
<dbReference type="PROSITE" id="PS50853">
    <property type="entry name" value="FN3"/>
    <property type="match status" value="1"/>
</dbReference>
<evidence type="ECO:0000256" key="3">
    <source>
        <dbReference type="ARBA" id="ARBA00022729"/>
    </source>
</evidence>
<evidence type="ECO:0000256" key="1">
    <source>
        <dbReference type="ARBA" id="ARBA00004479"/>
    </source>
</evidence>
<evidence type="ECO:0000313" key="12">
    <source>
        <dbReference type="Ensembl" id="ENSORLP00015027056.1"/>
    </source>
</evidence>
<keyword evidence="4 9" id="KW-1133">Transmembrane helix</keyword>
<dbReference type="Ensembl" id="ENSORLT00015001315.1">
    <property type="protein sequence ID" value="ENSORLP00015027056.1"/>
    <property type="gene ID" value="ENSORLG00015000266.1"/>
</dbReference>
<evidence type="ECO:0000256" key="8">
    <source>
        <dbReference type="SAM" id="MobiDB-lite"/>
    </source>
</evidence>
<dbReference type="PANTHER" id="PTHR23037">
    <property type="entry name" value="CYTOKINE RECEPTOR"/>
    <property type="match status" value="1"/>
</dbReference>
<proteinExistence type="predicted"/>
<dbReference type="PANTHER" id="PTHR23037:SF7">
    <property type="entry name" value="INTERLEUKIN-21 RECEPTOR"/>
    <property type="match status" value="1"/>
</dbReference>
<feature type="transmembrane region" description="Helical" evidence="9">
    <location>
        <begin position="274"/>
        <end position="295"/>
    </location>
</feature>
<feature type="chain" id="PRO_5018260231" description="Fibronectin type-III domain-containing protein" evidence="10">
    <location>
        <begin position="38"/>
        <end position="460"/>
    </location>
</feature>
<dbReference type="Proteomes" id="UP000265200">
    <property type="component" value="Chromosome 19"/>
</dbReference>
<feature type="compositionally biased region" description="Polar residues" evidence="8">
    <location>
        <begin position="369"/>
        <end position="389"/>
    </location>
</feature>
<dbReference type="InterPro" id="IPR013783">
    <property type="entry name" value="Ig-like_fold"/>
</dbReference>
<sequence length="460" mass="52116">MWALTPARLQTRTAVMSFSLRLKILLIVSTSTGRLHGDSVPGSDHQIYCTNDFVFTVNCSIKLPPAANTSASYSSSWLQFIDPHDEEENHVCRLTNTTGALSCSFKRSTEAPEQSDFPYIFDDIHIYKISLCHGKDGKSDMCELLDDGYRPVTNITPNAPCCLTVRHNSSQYHFSWKNTYERYTTSNDLAENLKYELHFYKLENKNPVMKHKIVPESTSYSLDEEKCVPDSEYAARVRSSPNGGFFKGEWSDWSPEIFWRTEPATEDFTSKVSISLHTVIISLCVVIPVLILLCFGPMKKWRQNSFIPTPAPYFQTLYTDCQGDFKSWVMTPDETADVLNAEETLHIDNLEKCADQLLTEGSPYRNIPNLKSPTDLQKSPNSEETSSSRLVHLSMTGSPAEDSGCWLCSDNSLEELPLWYCNEYCTLNCIQKAGCGTVEDHASLKKFCQPKLREDLIRDV</sequence>